<dbReference type="InterPro" id="IPR008974">
    <property type="entry name" value="TRAF-like"/>
</dbReference>
<dbReference type="eggNOG" id="KOG1987">
    <property type="taxonomic scope" value="Eukaryota"/>
</dbReference>
<dbReference type="SUPFAM" id="SSF49599">
    <property type="entry name" value="TRAF domain-like"/>
    <property type="match status" value="1"/>
</dbReference>
<accession>A0A087GR99</accession>
<evidence type="ECO:0000313" key="3">
    <source>
        <dbReference type="Proteomes" id="UP000029120"/>
    </source>
</evidence>
<dbReference type="Gene3D" id="2.60.210.10">
    <property type="entry name" value="Apoptosis, Tumor Necrosis Factor Receptor Associated Protein 2, Chain A"/>
    <property type="match status" value="1"/>
</dbReference>
<organism evidence="2 3">
    <name type="scientific">Arabis alpina</name>
    <name type="common">Alpine rock-cress</name>
    <dbReference type="NCBI Taxonomy" id="50452"/>
    <lineage>
        <taxon>Eukaryota</taxon>
        <taxon>Viridiplantae</taxon>
        <taxon>Streptophyta</taxon>
        <taxon>Embryophyta</taxon>
        <taxon>Tracheophyta</taxon>
        <taxon>Spermatophyta</taxon>
        <taxon>Magnoliopsida</taxon>
        <taxon>eudicotyledons</taxon>
        <taxon>Gunneridae</taxon>
        <taxon>Pentapetalae</taxon>
        <taxon>rosids</taxon>
        <taxon>malvids</taxon>
        <taxon>Brassicales</taxon>
        <taxon>Brassicaceae</taxon>
        <taxon>Arabideae</taxon>
        <taxon>Arabis</taxon>
    </lineage>
</organism>
<dbReference type="PANTHER" id="PTHR46162">
    <property type="entry name" value="TRAF-LIKE FAMILY PROTEIN"/>
    <property type="match status" value="1"/>
</dbReference>
<keyword evidence="3" id="KW-1185">Reference proteome</keyword>
<dbReference type="InterPro" id="IPR002083">
    <property type="entry name" value="MATH/TRAF_dom"/>
</dbReference>
<name>A0A087GR99_ARAAL</name>
<evidence type="ECO:0000259" key="1">
    <source>
        <dbReference type="PROSITE" id="PS50144"/>
    </source>
</evidence>
<dbReference type="OrthoDB" id="1111726at2759"/>
<reference evidence="3" key="1">
    <citation type="journal article" date="2015" name="Nat. Plants">
        <title>Genome expansion of Arabis alpina linked with retrotransposition and reduced symmetric DNA methylation.</title>
        <authorList>
            <person name="Willing E.M."/>
            <person name="Rawat V."/>
            <person name="Mandakova T."/>
            <person name="Maumus F."/>
            <person name="James G.V."/>
            <person name="Nordstroem K.J."/>
            <person name="Becker C."/>
            <person name="Warthmann N."/>
            <person name="Chica C."/>
            <person name="Szarzynska B."/>
            <person name="Zytnicki M."/>
            <person name="Albani M.C."/>
            <person name="Kiefer C."/>
            <person name="Bergonzi S."/>
            <person name="Castaings L."/>
            <person name="Mateos J.L."/>
            <person name="Berns M.C."/>
            <person name="Bujdoso N."/>
            <person name="Piofczyk T."/>
            <person name="de Lorenzo L."/>
            <person name="Barrero-Sicilia C."/>
            <person name="Mateos I."/>
            <person name="Piednoel M."/>
            <person name="Hagmann J."/>
            <person name="Chen-Min-Tao R."/>
            <person name="Iglesias-Fernandez R."/>
            <person name="Schuster S.C."/>
            <person name="Alonso-Blanco C."/>
            <person name="Roudier F."/>
            <person name="Carbonero P."/>
            <person name="Paz-Ares J."/>
            <person name="Davis S.J."/>
            <person name="Pecinka A."/>
            <person name="Quesneville H."/>
            <person name="Colot V."/>
            <person name="Lysak M.A."/>
            <person name="Weigel D."/>
            <person name="Coupland G."/>
            <person name="Schneeberger K."/>
        </authorList>
    </citation>
    <scope>NUCLEOTIDE SEQUENCE [LARGE SCALE GENOMIC DNA]</scope>
    <source>
        <strain evidence="3">cv. Pajares</strain>
    </source>
</reference>
<feature type="domain" description="MATH" evidence="1">
    <location>
        <begin position="1"/>
        <end position="102"/>
    </location>
</feature>
<evidence type="ECO:0000313" key="2">
    <source>
        <dbReference type="EMBL" id="KFK32401.1"/>
    </source>
</evidence>
<dbReference type="Pfam" id="PF22486">
    <property type="entry name" value="MATH_2"/>
    <property type="match status" value="1"/>
</dbReference>
<dbReference type="Gramene" id="KFK32401">
    <property type="protein sequence ID" value="KFK32401"/>
    <property type="gene ID" value="AALP_AA6G236800"/>
</dbReference>
<dbReference type="OMA" id="CAMRQVC"/>
<protein>
    <recommendedName>
        <fullName evidence="1">MATH domain-containing protein</fullName>
    </recommendedName>
</protein>
<dbReference type="CDD" id="cd00121">
    <property type="entry name" value="MATH"/>
    <property type="match status" value="1"/>
</dbReference>
<proteinExistence type="predicted"/>
<dbReference type="PANTHER" id="PTHR46162:SF5">
    <property type="entry name" value="T23K8.6-RELATED"/>
    <property type="match status" value="1"/>
</dbReference>
<dbReference type="PROSITE" id="PS50144">
    <property type="entry name" value="MATH"/>
    <property type="match status" value="1"/>
</dbReference>
<dbReference type="AlphaFoldDB" id="A0A087GR99"/>
<sequence>MGGKECVLKLYPKGYSTADNNKWVSIFLFLADGEILKEDERIYVQADLKVEDPFGSNHLTYKIEQWLKEAGTGYGWDHYVSLAKLREAYLDKKDTLKVEIEFQVVSATKHSSFT</sequence>
<gene>
    <name evidence="2" type="ordered locus">AALP_Aa6g236800</name>
</gene>
<dbReference type="Proteomes" id="UP000029120">
    <property type="component" value="Chromosome 6"/>
</dbReference>
<dbReference type="EMBL" id="CM002874">
    <property type="protein sequence ID" value="KFK32401.1"/>
    <property type="molecule type" value="Genomic_DNA"/>
</dbReference>